<sequence length="120" mass="11688">MGCPVIGGRGPDDPAAGEPDDPTTGGPDDPATGGHDPATGGPGGPGGPSARTDLASDAAPPTTGDDEVDATLRALQRGLDDEDPAAVADALATAHRSLQARLTSPDPDQPGAAGARPRPR</sequence>
<evidence type="ECO:0000313" key="3">
    <source>
        <dbReference type="Proteomes" id="UP000054837"/>
    </source>
</evidence>
<feature type="compositionally biased region" description="Low complexity" evidence="1">
    <location>
        <begin position="13"/>
        <end position="39"/>
    </location>
</feature>
<feature type="region of interest" description="Disordered" evidence="1">
    <location>
        <begin position="96"/>
        <end position="120"/>
    </location>
</feature>
<organism evidence="2 3">
    <name type="scientific">Serinicoccus chungangensis</name>
    <dbReference type="NCBI Taxonomy" id="767452"/>
    <lineage>
        <taxon>Bacteria</taxon>
        <taxon>Bacillati</taxon>
        <taxon>Actinomycetota</taxon>
        <taxon>Actinomycetes</taxon>
        <taxon>Micrococcales</taxon>
        <taxon>Ornithinimicrobiaceae</taxon>
        <taxon>Serinicoccus</taxon>
    </lineage>
</organism>
<gene>
    <name evidence="2" type="ORF">AVL62_03060</name>
</gene>
<dbReference type="STRING" id="767452.AVL62_03060"/>
<evidence type="ECO:0000313" key="2">
    <source>
        <dbReference type="EMBL" id="KUG54235.1"/>
    </source>
</evidence>
<name>A0A0W8I6L2_9MICO</name>
<keyword evidence="3" id="KW-1185">Reference proteome</keyword>
<accession>A0A0W8I6L2</accession>
<protein>
    <submittedName>
        <fullName evidence="2">Uncharacterized protein</fullName>
    </submittedName>
</protein>
<dbReference type="AlphaFoldDB" id="A0A0W8I6L2"/>
<proteinExistence type="predicted"/>
<reference evidence="2 3" key="1">
    <citation type="submission" date="2015-12" db="EMBL/GenBank/DDBJ databases">
        <title>Serinicoccus chungangenesis strain CD08_5 genome sequencing and assembly.</title>
        <authorList>
            <person name="Chander A.M."/>
            <person name="Kaur G."/>
            <person name="Nair G.R."/>
            <person name="Dhawan D.K."/>
            <person name="Kochhar R.K."/>
            <person name="Mayilraj S."/>
            <person name="Bhadada S.K."/>
        </authorList>
    </citation>
    <scope>NUCLEOTIDE SEQUENCE [LARGE SCALE GENOMIC DNA]</scope>
    <source>
        <strain evidence="2 3">CD08_5</strain>
    </source>
</reference>
<comment type="caution">
    <text evidence="2">The sequence shown here is derived from an EMBL/GenBank/DDBJ whole genome shotgun (WGS) entry which is preliminary data.</text>
</comment>
<evidence type="ECO:0000256" key="1">
    <source>
        <dbReference type="SAM" id="MobiDB-lite"/>
    </source>
</evidence>
<dbReference type="Proteomes" id="UP000054837">
    <property type="component" value="Unassembled WGS sequence"/>
</dbReference>
<feature type="region of interest" description="Disordered" evidence="1">
    <location>
        <begin position="1"/>
        <end position="68"/>
    </location>
</feature>
<dbReference type="EMBL" id="LQBL01000027">
    <property type="protein sequence ID" value="KUG54235.1"/>
    <property type="molecule type" value="Genomic_DNA"/>
</dbReference>